<organism evidence="2 3">
    <name type="scientific">Solanum commersonii</name>
    <name type="common">Commerson's wild potato</name>
    <name type="synonym">Commerson's nightshade</name>
    <dbReference type="NCBI Taxonomy" id="4109"/>
    <lineage>
        <taxon>Eukaryota</taxon>
        <taxon>Viridiplantae</taxon>
        <taxon>Streptophyta</taxon>
        <taxon>Embryophyta</taxon>
        <taxon>Tracheophyta</taxon>
        <taxon>Spermatophyta</taxon>
        <taxon>Magnoliopsida</taxon>
        <taxon>eudicotyledons</taxon>
        <taxon>Gunneridae</taxon>
        <taxon>Pentapetalae</taxon>
        <taxon>asterids</taxon>
        <taxon>lamiids</taxon>
        <taxon>Solanales</taxon>
        <taxon>Solanaceae</taxon>
        <taxon>Solanoideae</taxon>
        <taxon>Solaneae</taxon>
        <taxon>Solanum</taxon>
    </lineage>
</organism>
<feature type="region of interest" description="Disordered" evidence="1">
    <location>
        <begin position="91"/>
        <end position="150"/>
    </location>
</feature>
<feature type="region of interest" description="Disordered" evidence="1">
    <location>
        <begin position="231"/>
        <end position="251"/>
    </location>
</feature>
<protein>
    <submittedName>
        <fullName evidence="2">Uncharacterized protein</fullName>
    </submittedName>
</protein>
<dbReference type="OrthoDB" id="1752032at2759"/>
<reference evidence="2 3" key="1">
    <citation type="submission" date="2020-09" db="EMBL/GenBank/DDBJ databases">
        <title>De no assembly of potato wild relative species, Solanum commersonii.</title>
        <authorList>
            <person name="Cho K."/>
        </authorList>
    </citation>
    <scope>NUCLEOTIDE SEQUENCE [LARGE SCALE GENOMIC DNA]</scope>
    <source>
        <strain evidence="2">LZ3.2</strain>
        <tissue evidence="2">Leaf</tissue>
    </source>
</reference>
<evidence type="ECO:0000313" key="3">
    <source>
        <dbReference type="Proteomes" id="UP000824120"/>
    </source>
</evidence>
<feature type="compositionally biased region" description="Polar residues" evidence="1">
    <location>
        <begin position="242"/>
        <end position="251"/>
    </location>
</feature>
<comment type="caution">
    <text evidence="2">The sequence shown here is derived from an EMBL/GenBank/DDBJ whole genome shotgun (WGS) entry which is preliminary data.</text>
</comment>
<keyword evidence="3" id="KW-1185">Reference proteome</keyword>
<proteinExistence type="predicted"/>
<sequence>MLEEIRNKIMDKNVVMRQFAETWISDISHMARLVLEENKDLLDFVRFDSMVILDMKSKMTYNHFLQPIPNMKMWPHTRGAVIEPPEPKVMLAGMGQHRGHTSRQPCSSHPPVFIQPSNSKQPPLFSQPSSSNQPPVFSQQSSSSQPPVFNHQGSSMCFDFSAVKRKQQPAKSRGTCRGIGRGTAEAQPGTSGERVITPGAYKDATPTNIEIGYKPRGLKWNGGDVVITSQLQRMSQSRKNKCGTSSEPRNA</sequence>
<gene>
    <name evidence="2" type="ORF">H5410_047130</name>
</gene>
<name>A0A9J5XIA7_SOLCO</name>
<evidence type="ECO:0000256" key="1">
    <source>
        <dbReference type="SAM" id="MobiDB-lite"/>
    </source>
</evidence>
<dbReference type="EMBL" id="JACXVP010000009">
    <property type="protein sequence ID" value="KAG5586696.1"/>
    <property type="molecule type" value="Genomic_DNA"/>
</dbReference>
<feature type="compositionally biased region" description="Low complexity" evidence="1">
    <location>
        <begin position="119"/>
        <end position="147"/>
    </location>
</feature>
<feature type="region of interest" description="Disordered" evidence="1">
    <location>
        <begin position="168"/>
        <end position="192"/>
    </location>
</feature>
<dbReference type="AlphaFoldDB" id="A0A9J5XIA7"/>
<dbReference type="Proteomes" id="UP000824120">
    <property type="component" value="Chromosome 9"/>
</dbReference>
<accession>A0A9J5XIA7</accession>
<evidence type="ECO:0000313" key="2">
    <source>
        <dbReference type="EMBL" id="KAG5586696.1"/>
    </source>
</evidence>